<protein>
    <recommendedName>
        <fullName evidence="7">Recombinase family protein</fullName>
    </recommendedName>
</protein>
<dbReference type="GO" id="GO:0000150">
    <property type="term" value="F:DNA strand exchange activity"/>
    <property type="evidence" value="ECO:0007669"/>
    <property type="project" value="InterPro"/>
</dbReference>
<dbReference type="Gene3D" id="3.90.1750.20">
    <property type="entry name" value="Putative Large Serine Recombinase, Chain B, Domain 2"/>
    <property type="match status" value="1"/>
</dbReference>
<name>A0A437LW11_9PROT</name>
<reference evidence="5 6" key="1">
    <citation type="submission" date="2019-01" db="EMBL/GenBank/DDBJ databases">
        <authorList>
            <person name="Chen W.-M."/>
        </authorList>
    </citation>
    <scope>NUCLEOTIDE SEQUENCE [LARGE SCALE GENOMIC DNA]</scope>
    <source>
        <strain evidence="5 6">CCP-6</strain>
    </source>
</reference>
<dbReference type="InterPro" id="IPR050639">
    <property type="entry name" value="SSR_resolvase"/>
</dbReference>
<feature type="domain" description="Resolvase/invertase-type recombinase catalytic" evidence="3">
    <location>
        <begin position="30"/>
        <end position="173"/>
    </location>
</feature>
<dbReference type="Proteomes" id="UP000282957">
    <property type="component" value="Unassembled WGS sequence"/>
</dbReference>
<dbReference type="AlphaFoldDB" id="A0A437LW11"/>
<dbReference type="Pfam" id="PF13408">
    <property type="entry name" value="Zn_ribbon_recom"/>
    <property type="match status" value="1"/>
</dbReference>
<evidence type="ECO:0000313" key="5">
    <source>
        <dbReference type="EMBL" id="RVT89575.1"/>
    </source>
</evidence>
<feature type="domain" description="Recombinase" evidence="4">
    <location>
        <begin position="177"/>
        <end position="321"/>
    </location>
</feature>
<evidence type="ECO:0000259" key="3">
    <source>
        <dbReference type="PROSITE" id="PS51736"/>
    </source>
</evidence>
<dbReference type="InterPro" id="IPR006119">
    <property type="entry name" value="Resolv_N"/>
</dbReference>
<dbReference type="Pfam" id="PF00239">
    <property type="entry name" value="Resolvase"/>
    <property type="match status" value="1"/>
</dbReference>
<dbReference type="GO" id="GO:0003677">
    <property type="term" value="F:DNA binding"/>
    <property type="evidence" value="ECO:0007669"/>
    <property type="project" value="InterPro"/>
</dbReference>
<evidence type="ECO:0000256" key="2">
    <source>
        <dbReference type="SAM" id="MobiDB-lite"/>
    </source>
</evidence>
<sequence length="584" mass="64194">MSAAMHRHASPPARAGRRASTLPGTSAQPRVALYARYSSDRQSENSIEDQLRICRERVEREGWQLVRSYQDAAISGSTADRPGFIALQAAMRAGEIDIVFSEALDRISRDQEHVARFFKLANFTNVRLVTISEGEVSTLHIGLKGTMNAMYLQDLAAKTRRGLEGRVRAGRSTGPAPYGYRRVTSVLRPDGEIDRGLWEIVPEHAAIVRRIFEEYAQGHTAGVIVRRLNADGVPGPRANGWNTMTVRGRPSHGDGILRNRAYLGEMVWNRRRRLVDPTTGQLHRRLNAVDERVTGLAPQYRLIDQALWDAVQARLSSEAAPPDPTTGALKFWERRKPQYLLSAKINCGVCGGPFSIQTGKYACNNRPRGLCTNPVRLDRKALEDHVLVILSEHMMEPELARAFAEEFSAEWDRLAGQRRHDEARNRRELEAAEKKLDNLIDAIAAGMRSAALQAKLDEAEGEVARLKAASMQGTAAPVRMRPDIGVIYRQTMRELRIALEGPDNAAALELARSLIERAVVHPGNGKAAPVVQVEGMLGAMMKMGQPELSGSILSGAPKVLAVADAALAAPASRGRRLGIGPPDI</sequence>
<dbReference type="InterPro" id="IPR025827">
    <property type="entry name" value="Zn_ribbon_recom_dom"/>
</dbReference>
<accession>A0A437LW11</accession>
<dbReference type="PROSITE" id="PS51736">
    <property type="entry name" value="RECOMBINASES_3"/>
    <property type="match status" value="1"/>
</dbReference>
<dbReference type="EMBL" id="SACL01000018">
    <property type="protein sequence ID" value="RVT89575.1"/>
    <property type="molecule type" value="Genomic_DNA"/>
</dbReference>
<comment type="caution">
    <text evidence="5">The sequence shown here is derived from an EMBL/GenBank/DDBJ whole genome shotgun (WGS) entry which is preliminary data.</text>
</comment>
<feature type="region of interest" description="Disordered" evidence="2">
    <location>
        <begin position="1"/>
        <end position="28"/>
    </location>
</feature>
<dbReference type="PROSITE" id="PS51737">
    <property type="entry name" value="RECOMBINASE_DNA_BIND"/>
    <property type="match status" value="1"/>
</dbReference>
<dbReference type="CDD" id="cd00338">
    <property type="entry name" value="Ser_Recombinase"/>
    <property type="match status" value="1"/>
</dbReference>
<gene>
    <name evidence="5" type="ORF">EOD42_25045</name>
</gene>
<feature type="compositionally biased region" description="Low complexity" evidence="2">
    <location>
        <begin position="10"/>
        <end position="20"/>
    </location>
</feature>
<evidence type="ECO:0008006" key="7">
    <source>
        <dbReference type="Google" id="ProtNLM"/>
    </source>
</evidence>
<dbReference type="RefSeq" id="WP_127790347.1">
    <property type="nucleotide sequence ID" value="NZ_SACL01000018.1"/>
</dbReference>
<dbReference type="InterPro" id="IPR011109">
    <property type="entry name" value="DNA_bind_recombinase_dom"/>
</dbReference>
<evidence type="ECO:0000313" key="6">
    <source>
        <dbReference type="Proteomes" id="UP000282957"/>
    </source>
</evidence>
<dbReference type="PANTHER" id="PTHR30461:SF23">
    <property type="entry name" value="DNA RECOMBINASE-RELATED"/>
    <property type="match status" value="1"/>
</dbReference>
<dbReference type="SUPFAM" id="SSF53041">
    <property type="entry name" value="Resolvase-like"/>
    <property type="match status" value="1"/>
</dbReference>
<organism evidence="5 6">
    <name type="scientific">Rhodovarius crocodyli</name>
    <dbReference type="NCBI Taxonomy" id="1979269"/>
    <lineage>
        <taxon>Bacteria</taxon>
        <taxon>Pseudomonadati</taxon>
        <taxon>Pseudomonadota</taxon>
        <taxon>Alphaproteobacteria</taxon>
        <taxon>Acetobacterales</taxon>
        <taxon>Roseomonadaceae</taxon>
        <taxon>Rhodovarius</taxon>
    </lineage>
</organism>
<dbReference type="PANTHER" id="PTHR30461">
    <property type="entry name" value="DNA-INVERTASE FROM LAMBDOID PROPHAGE"/>
    <property type="match status" value="1"/>
</dbReference>
<feature type="coiled-coil region" evidence="1">
    <location>
        <begin position="422"/>
        <end position="469"/>
    </location>
</feature>
<evidence type="ECO:0000256" key="1">
    <source>
        <dbReference type="SAM" id="Coils"/>
    </source>
</evidence>
<dbReference type="InterPro" id="IPR038109">
    <property type="entry name" value="DNA_bind_recomb_sf"/>
</dbReference>
<dbReference type="SMART" id="SM00857">
    <property type="entry name" value="Resolvase"/>
    <property type="match status" value="1"/>
</dbReference>
<keyword evidence="1" id="KW-0175">Coiled coil</keyword>
<dbReference type="Gene3D" id="3.40.50.1390">
    <property type="entry name" value="Resolvase, N-terminal catalytic domain"/>
    <property type="match status" value="1"/>
</dbReference>
<dbReference type="InterPro" id="IPR036162">
    <property type="entry name" value="Resolvase-like_N_sf"/>
</dbReference>
<dbReference type="OrthoDB" id="9791494at2"/>
<dbReference type="Pfam" id="PF07508">
    <property type="entry name" value="Recombinase"/>
    <property type="match status" value="1"/>
</dbReference>
<proteinExistence type="predicted"/>
<evidence type="ECO:0000259" key="4">
    <source>
        <dbReference type="PROSITE" id="PS51737"/>
    </source>
</evidence>
<keyword evidence="6" id="KW-1185">Reference proteome</keyword>